<gene>
    <name evidence="2" type="ORF">JFN88_12790</name>
</gene>
<sequence length="214" mass="24445">MMLVLSGVLGVYSFGLIMTILLTYPTDSASGWINFSNGSEFKKALLIFISLMAVFSSVLYFLRKQLEAYVIACIFIFILSIVFTPFVQSQIAKIKSYEPPIHDSIQEQTFSEVENIIREYGLPYEINLKESKHSTSRSRKLTLILVKTTNEDFKRNEIDLLVKIRSLKNKNLDYSLFLFFENRYGSLALDVNNKNTITGCGPINECKNLGYETN</sequence>
<keyword evidence="1" id="KW-0812">Transmembrane</keyword>
<feature type="transmembrane region" description="Helical" evidence="1">
    <location>
        <begin position="6"/>
        <end position="24"/>
    </location>
</feature>
<evidence type="ECO:0000313" key="2">
    <source>
        <dbReference type="EMBL" id="MBJ6362144.1"/>
    </source>
</evidence>
<evidence type="ECO:0000256" key="1">
    <source>
        <dbReference type="SAM" id="Phobius"/>
    </source>
</evidence>
<reference evidence="2" key="1">
    <citation type="submission" date="2020-12" db="EMBL/GenBank/DDBJ databases">
        <authorList>
            <person name="Huq M.A."/>
        </authorList>
    </citation>
    <scope>NUCLEOTIDE SEQUENCE</scope>
    <source>
        <strain evidence="2">MAHUQ-46</strain>
    </source>
</reference>
<keyword evidence="3" id="KW-1185">Reference proteome</keyword>
<dbReference type="EMBL" id="JAELUP010000065">
    <property type="protein sequence ID" value="MBJ6362144.1"/>
    <property type="molecule type" value="Genomic_DNA"/>
</dbReference>
<keyword evidence="1" id="KW-0472">Membrane</keyword>
<dbReference type="Proteomes" id="UP000640274">
    <property type="component" value="Unassembled WGS sequence"/>
</dbReference>
<accession>A0A934J2L7</accession>
<keyword evidence="1" id="KW-1133">Transmembrane helix</keyword>
<feature type="transmembrane region" description="Helical" evidence="1">
    <location>
        <begin position="68"/>
        <end position="87"/>
    </location>
</feature>
<feature type="transmembrane region" description="Helical" evidence="1">
    <location>
        <begin position="44"/>
        <end position="62"/>
    </location>
</feature>
<dbReference type="RefSeq" id="WP_199019682.1">
    <property type="nucleotide sequence ID" value="NZ_JAELUP010000065.1"/>
</dbReference>
<comment type="caution">
    <text evidence="2">The sequence shown here is derived from an EMBL/GenBank/DDBJ whole genome shotgun (WGS) entry which is preliminary data.</text>
</comment>
<name>A0A934J2L7_9BACL</name>
<organism evidence="2 3">
    <name type="scientific">Paenibacillus roseus</name>
    <dbReference type="NCBI Taxonomy" id="2798579"/>
    <lineage>
        <taxon>Bacteria</taxon>
        <taxon>Bacillati</taxon>
        <taxon>Bacillota</taxon>
        <taxon>Bacilli</taxon>
        <taxon>Bacillales</taxon>
        <taxon>Paenibacillaceae</taxon>
        <taxon>Paenibacillus</taxon>
    </lineage>
</organism>
<proteinExistence type="predicted"/>
<evidence type="ECO:0000313" key="3">
    <source>
        <dbReference type="Proteomes" id="UP000640274"/>
    </source>
</evidence>
<protein>
    <submittedName>
        <fullName evidence="2">Uncharacterized protein</fullName>
    </submittedName>
</protein>
<dbReference type="AlphaFoldDB" id="A0A934J2L7"/>